<dbReference type="GO" id="GO:0016740">
    <property type="term" value="F:transferase activity"/>
    <property type="evidence" value="ECO:0007669"/>
    <property type="project" value="UniProtKB-KW"/>
</dbReference>
<dbReference type="InterPro" id="IPR002495">
    <property type="entry name" value="Glyco_trans_8"/>
</dbReference>
<evidence type="ECO:0000313" key="4">
    <source>
        <dbReference type="EMBL" id="MFD1914246.1"/>
    </source>
</evidence>
<reference evidence="5" key="1">
    <citation type="journal article" date="2019" name="Int. J. Syst. Evol. Microbiol.">
        <title>The Global Catalogue of Microorganisms (GCM) 10K type strain sequencing project: providing services to taxonomists for standard genome sequencing and annotation.</title>
        <authorList>
            <consortium name="The Broad Institute Genomics Platform"/>
            <consortium name="The Broad Institute Genome Sequencing Center for Infectious Disease"/>
            <person name="Wu L."/>
            <person name="Ma J."/>
        </authorList>
    </citation>
    <scope>NUCLEOTIDE SEQUENCE [LARGE SCALE GENOMIC DNA]</scope>
    <source>
        <strain evidence="5">CGMCC 4.7242</strain>
    </source>
</reference>
<proteinExistence type="predicted"/>
<gene>
    <name evidence="4" type="ORF">ACFSGJ_18745</name>
</gene>
<keyword evidence="1" id="KW-0328">Glycosyltransferase</keyword>
<evidence type="ECO:0000256" key="1">
    <source>
        <dbReference type="ARBA" id="ARBA00022676"/>
    </source>
</evidence>
<evidence type="ECO:0000256" key="3">
    <source>
        <dbReference type="ARBA" id="ARBA00022723"/>
    </source>
</evidence>
<dbReference type="InterPro" id="IPR050748">
    <property type="entry name" value="Glycosyltrans_8_dom-fam"/>
</dbReference>
<protein>
    <submittedName>
        <fullName evidence="4">Glycosyltransferase family 8 protein</fullName>
        <ecNumber evidence="4">2.-.-.-</ecNumber>
    </submittedName>
</protein>
<dbReference type="Gene3D" id="3.90.550.10">
    <property type="entry name" value="Spore Coat Polysaccharide Biosynthesis Protein SpsA, Chain A"/>
    <property type="match status" value="1"/>
</dbReference>
<dbReference type="CDD" id="cd04194">
    <property type="entry name" value="GT8_A4GalT_like"/>
    <property type="match status" value="1"/>
</dbReference>
<keyword evidence="5" id="KW-1185">Reference proteome</keyword>
<evidence type="ECO:0000313" key="5">
    <source>
        <dbReference type="Proteomes" id="UP001597353"/>
    </source>
</evidence>
<accession>A0ABW4S9W3</accession>
<dbReference type="PANTHER" id="PTHR13778:SF47">
    <property type="entry name" value="LIPOPOLYSACCHARIDE 1,3-GALACTOSYLTRANSFERASE"/>
    <property type="match status" value="1"/>
</dbReference>
<dbReference type="SUPFAM" id="SSF53448">
    <property type="entry name" value="Nucleotide-diphospho-sugar transferases"/>
    <property type="match status" value="1"/>
</dbReference>
<keyword evidence="3" id="KW-0479">Metal-binding</keyword>
<dbReference type="Proteomes" id="UP001597353">
    <property type="component" value="Unassembled WGS sequence"/>
</dbReference>
<name>A0ABW4S9W3_9RHOB</name>
<dbReference type="InterPro" id="IPR029044">
    <property type="entry name" value="Nucleotide-diphossugar_trans"/>
</dbReference>
<dbReference type="RefSeq" id="WP_390265441.1">
    <property type="nucleotide sequence ID" value="NZ_JBHUGH010000036.1"/>
</dbReference>
<comment type="caution">
    <text evidence="4">The sequence shown here is derived from an EMBL/GenBank/DDBJ whole genome shotgun (WGS) entry which is preliminary data.</text>
</comment>
<dbReference type="EC" id="2.-.-.-" evidence="4"/>
<organism evidence="4 5">
    <name type="scientific">Halodurantibacterium flavum</name>
    <dbReference type="NCBI Taxonomy" id="1382802"/>
    <lineage>
        <taxon>Bacteria</taxon>
        <taxon>Pseudomonadati</taxon>
        <taxon>Pseudomonadota</taxon>
        <taxon>Alphaproteobacteria</taxon>
        <taxon>Rhodobacterales</taxon>
        <taxon>Paracoccaceae</taxon>
        <taxon>Halodurantibacterium</taxon>
    </lineage>
</organism>
<dbReference type="EMBL" id="JBHUGH010000036">
    <property type="protein sequence ID" value="MFD1914246.1"/>
    <property type="molecule type" value="Genomic_DNA"/>
</dbReference>
<dbReference type="Pfam" id="PF01501">
    <property type="entry name" value="Glyco_transf_8"/>
    <property type="match status" value="1"/>
</dbReference>
<evidence type="ECO:0000256" key="2">
    <source>
        <dbReference type="ARBA" id="ARBA00022679"/>
    </source>
</evidence>
<keyword evidence="2 4" id="KW-0808">Transferase</keyword>
<sequence>MRILSETFPARHDRAVMLCCDDRFFPFALFVARQIALLPKSQGFDICIVTLDDLEMPAAFADLGIRLCRVDTEGIFAEQDIAGRRGEYCYLRLILPPLFQGDYRRITYMDCDMLAESGDYARLMEIDLKGHPVAAVRDQKQWRKLNGLMREFRVMGWAPAPYFNSGFLVIDTQSYVEADVLRRCVDFGAENGARLHAHDQSVLNCVLYKDWAELSPVWNWQWPLRRPYLEQSVGPHVVHFISDQKPWSDRKGALPARYHKIYRDFMEAYFPERAGFDVAEPRYLSDPVKAALLHLKHIATNWQLRPYLNRFPDPYHVVT</sequence>
<dbReference type="PANTHER" id="PTHR13778">
    <property type="entry name" value="GLYCOSYLTRANSFERASE 8 DOMAIN-CONTAINING PROTEIN"/>
    <property type="match status" value="1"/>
</dbReference>